<dbReference type="InterPro" id="IPR036388">
    <property type="entry name" value="WH-like_DNA-bd_sf"/>
</dbReference>
<dbReference type="EMBL" id="QBMP01000280">
    <property type="protein sequence ID" value="PZO47229.1"/>
    <property type="molecule type" value="Genomic_DNA"/>
</dbReference>
<reference evidence="2 3" key="2">
    <citation type="submission" date="2018-06" db="EMBL/GenBank/DDBJ databases">
        <title>Metagenomic assembly of (sub)arctic Cyanobacteria and their associated microbiome from non-axenic cultures.</title>
        <authorList>
            <person name="Baurain D."/>
        </authorList>
    </citation>
    <scope>NUCLEOTIDE SEQUENCE [LARGE SCALE GENOMIC DNA]</scope>
    <source>
        <strain evidence="2">ULC027bin1</strain>
    </source>
</reference>
<evidence type="ECO:0000313" key="2">
    <source>
        <dbReference type="EMBL" id="PZO47229.1"/>
    </source>
</evidence>
<dbReference type="Pfam" id="PF13730">
    <property type="entry name" value="HTH_36"/>
    <property type="match status" value="1"/>
</dbReference>
<accession>A0A2W4WZ70</accession>
<gene>
    <name evidence="2" type="ORF">DCF15_19300</name>
</gene>
<dbReference type="AlphaFoldDB" id="A0A2W4WZ70"/>
<feature type="region of interest" description="Disordered" evidence="1">
    <location>
        <begin position="143"/>
        <end position="165"/>
    </location>
</feature>
<evidence type="ECO:0000256" key="1">
    <source>
        <dbReference type="SAM" id="MobiDB-lite"/>
    </source>
</evidence>
<dbReference type="Gene3D" id="1.10.10.10">
    <property type="entry name" value="Winged helix-like DNA-binding domain superfamily/Winged helix DNA-binding domain"/>
    <property type="match status" value="1"/>
</dbReference>
<reference evidence="3" key="1">
    <citation type="submission" date="2018-04" db="EMBL/GenBank/DDBJ databases">
        <authorList>
            <person name="Cornet L."/>
        </authorList>
    </citation>
    <scope>NUCLEOTIDE SEQUENCE [LARGE SCALE GENOMIC DNA]</scope>
</reference>
<evidence type="ECO:0000313" key="3">
    <source>
        <dbReference type="Proteomes" id="UP000249794"/>
    </source>
</evidence>
<protein>
    <recommendedName>
        <fullName evidence="4">Helix-turn-helix domain-containing protein</fullName>
    </recommendedName>
</protein>
<name>A0A2W4WZ70_9CYAN</name>
<comment type="caution">
    <text evidence="2">The sequence shown here is derived from an EMBL/GenBank/DDBJ whole genome shotgun (WGS) entry which is preliminary data.</text>
</comment>
<evidence type="ECO:0008006" key="4">
    <source>
        <dbReference type="Google" id="ProtNLM"/>
    </source>
</evidence>
<dbReference type="Proteomes" id="UP000249794">
    <property type="component" value="Unassembled WGS sequence"/>
</dbReference>
<proteinExistence type="predicted"/>
<sequence>MWQDISQVSGWDTRNVPAQICSTLKFFLLVNRFFLTFITVTIMSIRQILQVWEHELSHPHQSIMLALADHAREDGTGIRPSIKRIAWKTGYSERSVQNIMSQLRDLGLLVIVVPATHNTPNEYKFDWSAVTPKPSFDEYMDVKKGRKGRGEQSAPLLNPSDRGAVPVQEGCSSRAIGVQIPCNRGAVPVQEGCSP</sequence>
<feature type="non-terminal residue" evidence="2">
    <location>
        <position position="195"/>
    </location>
</feature>
<organism evidence="2 3">
    <name type="scientific">Phormidesmis priestleyi</name>
    <dbReference type="NCBI Taxonomy" id="268141"/>
    <lineage>
        <taxon>Bacteria</taxon>
        <taxon>Bacillati</taxon>
        <taxon>Cyanobacteriota</taxon>
        <taxon>Cyanophyceae</taxon>
        <taxon>Leptolyngbyales</taxon>
        <taxon>Leptolyngbyaceae</taxon>
        <taxon>Phormidesmis</taxon>
    </lineage>
</organism>